<dbReference type="InterPro" id="IPR000562">
    <property type="entry name" value="FN_type2_dom"/>
</dbReference>
<keyword evidence="4" id="KW-0812">Transmembrane</keyword>
<dbReference type="SMART" id="SM00059">
    <property type="entry name" value="FN2"/>
    <property type="match status" value="1"/>
</dbReference>
<feature type="region of interest" description="Disordered" evidence="3">
    <location>
        <begin position="304"/>
        <end position="360"/>
    </location>
</feature>
<feature type="compositionally biased region" description="Basic and acidic residues" evidence="3">
    <location>
        <begin position="1"/>
        <end position="12"/>
    </location>
</feature>
<keyword evidence="4" id="KW-0472">Membrane</keyword>
<evidence type="ECO:0000256" key="4">
    <source>
        <dbReference type="SAM" id="Phobius"/>
    </source>
</evidence>
<feature type="transmembrane region" description="Helical" evidence="4">
    <location>
        <begin position="134"/>
        <end position="155"/>
    </location>
</feature>
<feature type="compositionally biased region" description="Pro residues" evidence="3">
    <location>
        <begin position="311"/>
        <end position="357"/>
    </location>
</feature>
<keyword evidence="1" id="KW-0677">Repeat</keyword>
<dbReference type="OrthoDB" id="9925451at2759"/>
<feature type="compositionally biased region" description="Pro residues" evidence="3">
    <location>
        <begin position="496"/>
        <end position="529"/>
    </location>
</feature>
<feature type="domain" description="Fibronectin type-II" evidence="5">
    <location>
        <begin position="361"/>
        <end position="419"/>
    </location>
</feature>
<gene>
    <name evidence="6" type="ORF">PPROV_001062100</name>
</gene>
<dbReference type="SUPFAM" id="SSF57440">
    <property type="entry name" value="Kringle-like"/>
    <property type="match status" value="1"/>
</dbReference>
<evidence type="ECO:0000256" key="3">
    <source>
        <dbReference type="SAM" id="MobiDB-lite"/>
    </source>
</evidence>
<feature type="compositionally biased region" description="Low complexity" evidence="3">
    <location>
        <begin position="737"/>
        <end position="764"/>
    </location>
</feature>
<comment type="caution">
    <text evidence="6">The sequence shown here is derived from an EMBL/GenBank/DDBJ whole genome shotgun (WGS) entry which is preliminary data.</text>
</comment>
<accession>A0A830HXS9</accession>
<feature type="region of interest" description="Disordered" evidence="3">
    <location>
        <begin position="665"/>
        <end position="776"/>
    </location>
</feature>
<protein>
    <recommendedName>
        <fullName evidence="5">Fibronectin type-II domain-containing protein</fullName>
    </recommendedName>
</protein>
<dbReference type="Pfam" id="PF00040">
    <property type="entry name" value="fn2"/>
    <property type="match status" value="1"/>
</dbReference>
<dbReference type="Gene3D" id="2.10.10.10">
    <property type="entry name" value="Fibronectin, type II, collagen-binding"/>
    <property type="match status" value="2"/>
</dbReference>
<keyword evidence="7" id="KW-1185">Reference proteome</keyword>
<proteinExistence type="predicted"/>
<dbReference type="InterPro" id="IPR036943">
    <property type="entry name" value="FN_type2_sf"/>
</dbReference>
<dbReference type="PROSITE" id="PS51092">
    <property type="entry name" value="FN2_2"/>
    <property type="match status" value="1"/>
</dbReference>
<feature type="region of interest" description="Disordered" evidence="3">
    <location>
        <begin position="496"/>
        <end position="530"/>
    </location>
</feature>
<name>A0A830HXS9_9CHLO</name>
<organism evidence="6 7">
    <name type="scientific">Pycnococcus provasolii</name>
    <dbReference type="NCBI Taxonomy" id="41880"/>
    <lineage>
        <taxon>Eukaryota</taxon>
        <taxon>Viridiplantae</taxon>
        <taxon>Chlorophyta</taxon>
        <taxon>Pseudoscourfieldiophyceae</taxon>
        <taxon>Pseudoscourfieldiales</taxon>
        <taxon>Pycnococcaceae</taxon>
        <taxon>Pycnococcus</taxon>
    </lineage>
</organism>
<evidence type="ECO:0000313" key="6">
    <source>
        <dbReference type="EMBL" id="GHP11894.1"/>
    </source>
</evidence>
<dbReference type="AlphaFoldDB" id="A0A830HXS9"/>
<keyword evidence="4" id="KW-1133">Transmembrane helix</keyword>
<feature type="compositionally biased region" description="Pro residues" evidence="3">
    <location>
        <begin position="670"/>
        <end position="732"/>
    </location>
</feature>
<evidence type="ECO:0000259" key="5">
    <source>
        <dbReference type="PROSITE" id="PS51092"/>
    </source>
</evidence>
<reference evidence="6" key="1">
    <citation type="submission" date="2020-10" db="EMBL/GenBank/DDBJ databases">
        <title>Unveiling of a novel bifunctional photoreceptor, Dualchrome1, isolated from a cosmopolitan green alga.</title>
        <authorList>
            <person name="Suzuki S."/>
            <person name="Kawachi M."/>
        </authorList>
    </citation>
    <scope>NUCLEOTIDE SEQUENCE</scope>
    <source>
        <strain evidence="6">NIES 2893</strain>
    </source>
</reference>
<dbReference type="EMBL" id="BNJQ01000037">
    <property type="protein sequence ID" value="GHP11894.1"/>
    <property type="molecule type" value="Genomic_DNA"/>
</dbReference>
<evidence type="ECO:0000313" key="7">
    <source>
        <dbReference type="Proteomes" id="UP000660262"/>
    </source>
</evidence>
<feature type="region of interest" description="Disordered" evidence="3">
    <location>
        <begin position="1"/>
        <end position="20"/>
    </location>
</feature>
<evidence type="ECO:0000256" key="1">
    <source>
        <dbReference type="ARBA" id="ARBA00022737"/>
    </source>
</evidence>
<dbReference type="InterPro" id="IPR013806">
    <property type="entry name" value="Kringle-like"/>
</dbReference>
<keyword evidence="2" id="KW-1015">Disulfide bond</keyword>
<evidence type="ECO:0000256" key="2">
    <source>
        <dbReference type="ARBA" id="ARBA00023157"/>
    </source>
</evidence>
<dbReference type="Proteomes" id="UP000660262">
    <property type="component" value="Unassembled WGS sequence"/>
</dbReference>
<sequence length="776" mass="81993">MVRYVSSEEERSSAAAAPPVWPSVPRATVNAFVTSPTRQNVAHVQQSRNTPKSALKSAAANKGTTPNKGAVTVLSPSSFTALHQQKQLATLKPVTRAVDVPALPKGLTSKEVVPYEPTQDITETPPKRLSKRTLICLAMLLATLGAAAAAVGVVLSRKDPPPASPPPPAPPPPKPLAVTFIFDARVVADTPEKAVSLDREAVARAARMALPSDTRKLVDGVDVTSIQMRKLLRRRRRLAQASTSVHDVVIAGAAHLVPGLGNADANVVSSALEKATRTGAFAAELARENIMAVYVRVQQGGLAVADAPSRASPPPPRPPPPPPPPPSRADWRPPPPRLSPPPFPSPPPPSPPPPLPPYSTEDGRLCKFPFRVGDKLHYDCTFDDDLLDSFRPLEPRYAWCSANEDYESDPAANKIVCNSPQYYRVRTDKARACHFPFDVKIAGEPPRTYTNCTTEYSPGANMTGAFYWCSLEADFMANPVENIAMCLPFPVPSPPPPPLPPSPPPSQPPPDVPSPPLPPSPPPPPPPPRIRVTSLDVVRNQPGMAEFSINVTHESALTYALVLSGIPHMEPKPDYFSSNSRIAFWCGTSQVSGRRRRELLEAMPAALPVYPEKVNCTTFGRLYSANLTANLTLTDLPGGIYNLYVSGITVSASMGEPLPVAMLMDLQIGNPPPSPPPPPPPPSPPPPPNPLPPPNPPPSPPPPSPPPPSPPPSPPPPTPPNSPFPPPTPGPPGGATAPVDAPVDAPPVASNTTNTTAAPEAPAADGGGGANTTERL</sequence>